<keyword evidence="2" id="KW-0812">Transmembrane</keyword>
<keyword evidence="2" id="KW-1133">Transmembrane helix</keyword>
<gene>
    <name evidence="4" type="primary">mepM1</name>
    <name evidence="4" type="ORF">FIV01_04695</name>
</gene>
<feature type="domain" description="M23ase beta-sheet core" evidence="3">
    <location>
        <begin position="168"/>
        <end position="263"/>
    </location>
</feature>
<evidence type="ECO:0000313" key="5">
    <source>
        <dbReference type="Proteomes" id="UP000326936"/>
    </source>
</evidence>
<dbReference type="InterPro" id="IPR011055">
    <property type="entry name" value="Dup_hybrid_motif"/>
</dbReference>
<keyword evidence="5" id="KW-1185">Reference proteome</keyword>
<dbReference type="EMBL" id="CP045350">
    <property type="protein sequence ID" value="QFT25721.1"/>
    <property type="molecule type" value="Genomic_DNA"/>
</dbReference>
<reference evidence="4 5" key="1">
    <citation type="submission" date="2019-10" db="EMBL/GenBank/DDBJ databases">
        <title>Complete genome sequence of Vibrio sp. strain THAF100, isolated from non-filtered water from the water column of tank 6 of a marine aquarium containing stony-coral fragments. Water maintained at 26 degree C.</title>
        <authorList>
            <person name="Ruckert C."/>
            <person name="Franco A."/>
            <person name="Kalinowski J."/>
            <person name="Glaeser S."/>
        </authorList>
    </citation>
    <scope>NUCLEOTIDE SEQUENCE [LARGE SCALE GENOMIC DNA]</scope>
    <source>
        <strain evidence="4 5">THAF100</strain>
    </source>
</reference>
<dbReference type="Proteomes" id="UP000326936">
    <property type="component" value="Chromosome"/>
</dbReference>
<evidence type="ECO:0000313" key="4">
    <source>
        <dbReference type="EMBL" id="QFT25721.1"/>
    </source>
</evidence>
<dbReference type="CDD" id="cd12797">
    <property type="entry name" value="M23_peptidase"/>
    <property type="match status" value="1"/>
</dbReference>
<dbReference type="FunFam" id="2.70.70.10:FF:000006">
    <property type="entry name" value="M23 family peptidase"/>
    <property type="match status" value="1"/>
</dbReference>
<feature type="transmembrane region" description="Helical" evidence="2">
    <location>
        <begin position="31"/>
        <end position="51"/>
    </location>
</feature>
<organism evidence="4 5">
    <name type="scientific">Vibrio aquimaris</name>
    <dbReference type="NCBI Taxonomy" id="2587862"/>
    <lineage>
        <taxon>Bacteria</taxon>
        <taxon>Pseudomonadati</taxon>
        <taxon>Pseudomonadota</taxon>
        <taxon>Gammaproteobacteria</taxon>
        <taxon>Vibrionales</taxon>
        <taxon>Vibrionaceae</taxon>
        <taxon>Vibrio</taxon>
    </lineage>
</organism>
<dbReference type="InterPro" id="IPR016047">
    <property type="entry name" value="M23ase_b-sheet_dom"/>
</dbReference>
<dbReference type="EC" id="3.4.24.-" evidence="4"/>
<accession>A0A5P9CI55</accession>
<dbReference type="SUPFAM" id="SSF51261">
    <property type="entry name" value="Duplicated hybrid motif"/>
    <property type="match status" value="1"/>
</dbReference>
<dbReference type="InterPro" id="IPR050570">
    <property type="entry name" value="Cell_wall_metabolism_enzyme"/>
</dbReference>
<sequence>MQPTHFTVMVPSPKGTRFFYFPRQIVVAVKYGLVIFGMLIAGLIGAISLLVDDVSESNQEKTRLIHKTQSLENALSRSYASQDELEINLQLKQQDLSYVADKLSEIESALALSDDSFNLRDRVDSAALTTAVRHQMMQLVPNGRPVKTGYLSSHYGYRLHPVSKKKAMHHGIDYAVNIGTPIYAPADGVIEVVRKSNKGSGNFLRVAHSFGFTSSYSHLSAFKVKRGDYVKKGQLLGLTGNSGLSTGYHLHYEIRLVGRSLDPLPFTKWEMNNFDAIFESNEDVQWDYLVNRIENQMATALRLSSQKAPLSKDNSNLLVTSR</sequence>
<name>A0A5P9CI55_9VIBR</name>
<keyword evidence="1" id="KW-0732">Signal</keyword>
<keyword evidence="4" id="KW-0378">Hydrolase</keyword>
<dbReference type="AlphaFoldDB" id="A0A5P9CI55"/>
<dbReference type="Gene3D" id="2.70.70.10">
    <property type="entry name" value="Glucose Permease (Domain IIA)"/>
    <property type="match status" value="1"/>
</dbReference>
<evidence type="ECO:0000259" key="3">
    <source>
        <dbReference type="Pfam" id="PF01551"/>
    </source>
</evidence>
<proteinExistence type="predicted"/>
<dbReference type="KEGG" id="vaq:FIV01_04695"/>
<evidence type="ECO:0000256" key="2">
    <source>
        <dbReference type="SAM" id="Phobius"/>
    </source>
</evidence>
<dbReference type="OrthoDB" id="9805070at2"/>
<dbReference type="GO" id="GO:0004222">
    <property type="term" value="F:metalloendopeptidase activity"/>
    <property type="evidence" value="ECO:0007669"/>
    <property type="project" value="TreeGrafter"/>
</dbReference>
<evidence type="ECO:0000256" key="1">
    <source>
        <dbReference type="ARBA" id="ARBA00022729"/>
    </source>
</evidence>
<protein>
    <submittedName>
        <fullName evidence="4">Murein DD-endopeptidase MepM</fullName>
        <ecNumber evidence="4">3.4.24.-</ecNumber>
    </submittedName>
</protein>
<dbReference type="PANTHER" id="PTHR21666:SF289">
    <property type="entry name" value="L-ALA--D-GLU ENDOPEPTIDASE"/>
    <property type="match status" value="1"/>
</dbReference>
<dbReference type="Pfam" id="PF01551">
    <property type="entry name" value="Peptidase_M23"/>
    <property type="match status" value="1"/>
</dbReference>
<keyword evidence="2" id="KW-0472">Membrane</keyword>
<dbReference type="PANTHER" id="PTHR21666">
    <property type="entry name" value="PEPTIDASE-RELATED"/>
    <property type="match status" value="1"/>
</dbReference>
<dbReference type="RefSeq" id="WP_152429954.1">
    <property type="nucleotide sequence ID" value="NZ_CBCSDK010000003.1"/>
</dbReference>